<name>A0AAW4PX86_9EURY</name>
<evidence type="ECO:0000256" key="1">
    <source>
        <dbReference type="SAM" id="MobiDB-lite"/>
    </source>
</evidence>
<reference evidence="3 4" key="1">
    <citation type="submission" date="2021-06" db="EMBL/GenBank/DDBJ databases">
        <title>Halomicroarcula sp. a new haloarchaeum isolated from saline soil.</title>
        <authorList>
            <person name="Duran-Viseras A."/>
            <person name="Sanchez-Porro C."/>
            <person name="Ventosa A."/>
        </authorList>
    </citation>
    <scope>NUCLEOTIDE SEQUENCE [LARGE SCALE GENOMIC DNA]</scope>
    <source>
        <strain evidence="3 4">F13</strain>
    </source>
</reference>
<proteinExistence type="predicted"/>
<dbReference type="PANTHER" id="PTHR43751:SF3">
    <property type="entry name" value="SULFATASE N-TERMINAL DOMAIN-CONTAINING PROTEIN"/>
    <property type="match status" value="1"/>
</dbReference>
<protein>
    <submittedName>
        <fullName evidence="3">Sulfatase-like hydrolase/transferase</fullName>
    </submittedName>
</protein>
<evidence type="ECO:0000313" key="4">
    <source>
        <dbReference type="Proteomes" id="UP001430377"/>
    </source>
</evidence>
<evidence type="ECO:0000313" key="3">
    <source>
        <dbReference type="EMBL" id="MBX0325915.1"/>
    </source>
</evidence>
<dbReference type="PANTHER" id="PTHR43751">
    <property type="entry name" value="SULFATASE"/>
    <property type="match status" value="1"/>
</dbReference>
<dbReference type="GO" id="GO:0016787">
    <property type="term" value="F:hydrolase activity"/>
    <property type="evidence" value="ECO:0007669"/>
    <property type="project" value="UniProtKB-KW"/>
</dbReference>
<dbReference type="Proteomes" id="UP001430377">
    <property type="component" value="Unassembled WGS sequence"/>
</dbReference>
<comment type="caution">
    <text evidence="3">The sequence shown here is derived from an EMBL/GenBank/DDBJ whole genome shotgun (WGS) entry which is preliminary data.</text>
</comment>
<dbReference type="AlphaFoldDB" id="A0AAW4PX86"/>
<evidence type="ECO:0000259" key="2">
    <source>
        <dbReference type="Pfam" id="PF00884"/>
    </source>
</evidence>
<dbReference type="EMBL" id="RKLR01000023">
    <property type="protein sequence ID" value="MBX0325915.1"/>
    <property type="molecule type" value="Genomic_DNA"/>
</dbReference>
<dbReference type="SUPFAM" id="SSF53649">
    <property type="entry name" value="Alkaline phosphatase-like"/>
    <property type="match status" value="1"/>
</dbReference>
<feature type="domain" description="Sulfatase N-terminal" evidence="2">
    <location>
        <begin position="3"/>
        <end position="305"/>
    </location>
</feature>
<dbReference type="RefSeq" id="WP_220620774.1">
    <property type="nucleotide sequence ID" value="NZ_RKLR01000023.1"/>
</dbReference>
<gene>
    <name evidence="3" type="ORF">EGH21_23140</name>
</gene>
<keyword evidence="3" id="KW-0378">Hydrolase</keyword>
<dbReference type="Gene3D" id="3.40.720.10">
    <property type="entry name" value="Alkaline Phosphatase, subunit A"/>
    <property type="match status" value="1"/>
</dbReference>
<keyword evidence="4" id="KW-1185">Reference proteome</keyword>
<dbReference type="InterPro" id="IPR052701">
    <property type="entry name" value="GAG_Ulvan_Degrading_Sulfatases"/>
</dbReference>
<sequence length="407" mass="44883">MNTVVLLTVDSLRADRLTDKYFPECMQRFESDFTHFSNAYSHGVATPFAFPGILAGVPVQGDGTLPQNTETIADHCKGTAVALKNNMHLSAARGYDSGFDSFQQMPESGDIVDRLKDLGRQSNVLKSAYQTVTSLLDDDTVKPVTPPYATGNIITDGIKTFLDTYDPNLLWGHYMDTHFPFSPATLPHEIDIDATPQEINRANDAFAGRTASETQLDLIERLYDKSAQYLDRQLESVFSYLEVQELYDESLIIVVSDHGEAFGDDGLQSHPWSCDPADALIHTPLLVKYPEQEAGKKIDRVVGHNLVYEIIKAHFSGESDACQPGESYDAPVISKSNNVIRATTPSGIIFRRRDGSVNKQGSVSEAARQAARDAVFPEIPTSTGEIPGVSEDDRQEIEEQLEALGYK</sequence>
<feature type="region of interest" description="Disordered" evidence="1">
    <location>
        <begin position="360"/>
        <end position="394"/>
    </location>
</feature>
<dbReference type="InterPro" id="IPR000917">
    <property type="entry name" value="Sulfatase_N"/>
</dbReference>
<dbReference type="Pfam" id="PF00884">
    <property type="entry name" value="Sulfatase"/>
    <property type="match status" value="1"/>
</dbReference>
<organism evidence="3 4">
    <name type="scientific">Haloarcula rubra</name>
    <dbReference type="NCBI Taxonomy" id="2487747"/>
    <lineage>
        <taxon>Archaea</taxon>
        <taxon>Methanobacteriati</taxon>
        <taxon>Methanobacteriota</taxon>
        <taxon>Stenosarchaea group</taxon>
        <taxon>Halobacteria</taxon>
        <taxon>Halobacteriales</taxon>
        <taxon>Haloarculaceae</taxon>
        <taxon>Haloarcula</taxon>
    </lineage>
</organism>
<dbReference type="InterPro" id="IPR017850">
    <property type="entry name" value="Alkaline_phosphatase_core_sf"/>
</dbReference>
<accession>A0AAW4PX86</accession>